<comment type="caution">
    <text evidence="1">The sequence shown here is derived from an EMBL/GenBank/DDBJ whole genome shotgun (WGS) entry which is preliminary data.</text>
</comment>
<proteinExistence type="predicted"/>
<organism evidence="1 2">
    <name type="scientific">Ridgeia piscesae</name>
    <name type="common">Tubeworm</name>
    <dbReference type="NCBI Taxonomy" id="27915"/>
    <lineage>
        <taxon>Eukaryota</taxon>
        <taxon>Metazoa</taxon>
        <taxon>Spiralia</taxon>
        <taxon>Lophotrochozoa</taxon>
        <taxon>Annelida</taxon>
        <taxon>Polychaeta</taxon>
        <taxon>Sedentaria</taxon>
        <taxon>Canalipalpata</taxon>
        <taxon>Sabellida</taxon>
        <taxon>Siboglinidae</taxon>
        <taxon>Ridgeia</taxon>
    </lineage>
</organism>
<sequence>MRLRWYGHMQRMEENDEVRAVVDMRVPGKRPRGRPRGRWMDCVRRDMQELRITPEDAQDRTFWRSRIFADDPT</sequence>
<evidence type="ECO:0000313" key="1">
    <source>
        <dbReference type="EMBL" id="KAK2173917.1"/>
    </source>
</evidence>
<gene>
    <name evidence="1" type="ORF">NP493_842g00022</name>
</gene>
<dbReference type="AlphaFoldDB" id="A0AAD9NKR5"/>
<accession>A0AAD9NKR5</accession>
<keyword evidence="2" id="KW-1185">Reference proteome</keyword>
<reference evidence="1" key="1">
    <citation type="journal article" date="2023" name="Mol. Biol. Evol.">
        <title>Third-Generation Sequencing Reveals the Adaptive Role of the Epigenome in Three Deep-Sea Polychaetes.</title>
        <authorList>
            <person name="Perez M."/>
            <person name="Aroh O."/>
            <person name="Sun Y."/>
            <person name="Lan Y."/>
            <person name="Juniper S.K."/>
            <person name="Young C.R."/>
            <person name="Angers B."/>
            <person name="Qian P.Y."/>
        </authorList>
    </citation>
    <scope>NUCLEOTIDE SEQUENCE</scope>
    <source>
        <strain evidence="1">R07B-5</strain>
    </source>
</reference>
<name>A0AAD9NKR5_RIDPI</name>
<protein>
    <submittedName>
        <fullName evidence="1">Uncharacterized protein</fullName>
    </submittedName>
</protein>
<dbReference type="Proteomes" id="UP001209878">
    <property type="component" value="Unassembled WGS sequence"/>
</dbReference>
<evidence type="ECO:0000313" key="2">
    <source>
        <dbReference type="Proteomes" id="UP001209878"/>
    </source>
</evidence>
<dbReference type="EMBL" id="JAODUO010000842">
    <property type="protein sequence ID" value="KAK2173917.1"/>
    <property type="molecule type" value="Genomic_DNA"/>
</dbReference>